<dbReference type="EMBL" id="UOGL01000636">
    <property type="protein sequence ID" value="VAX42252.1"/>
    <property type="molecule type" value="Genomic_DNA"/>
</dbReference>
<name>A0A3B1DNB0_9ZZZZ</name>
<feature type="compositionally biased region" description="Basic and acidic residues" evidence="4">
    <location>
        <begin position="421"/>
        <end position="437"/>
    </location>
</feature>
<feature type="region of interest" description="Disordered" evidence="4">
    <location>
        <begin position="397"/>
        <end position="579"/>
    </location>
</feature>
<gene>
    <name evidence="5" type="ORF">MNBD_PLANCTO02-3232</name>
</gene>
<dbReference type="InterPro" id="IPR019734">
    <property type="entry name" value="TPR_rpt"/>
</dbReference>
<feature type="compositionally biased region" description="Polar residues" evidence="4">
    <location>
        <begin position="490"/>
        <end position="500"/>
    </location>
</feature>
<evidence type="ECO:0000256" key="3">
    <source>
        <dbReference type="ARBA" id="ARBA00022679"/>
    </source>
</evidence>
<reference evidence="5" key="1">
    <citation type="submission" date="2018-06" db="EMBL/GenBank/DDBJ databases">
        <authorList>
            <person name="Zhirakovskaya E."/>
        </authorList>
    </citation>
    <scope>NUCLEOTIDE SEQUENCE</scope>
</reference>
<protein>
    <submittedName>
        <fullName evidence="5">Uncharacterized protein</fullName>
    </submittedName>
</protein>
<comment type="pathway">
    <text evidence="1">Protein modification; protein glycosylation.</text>
</comment>
<dbReference type="PROSITE" id="PS51257">
    <property type="entry name" value="PROKAR_LIPOPROTEIN"/>
    <property type="match status" value="1"/>
</dbReference>
<evidence type="ECO:0000256" key="4">
    <source>
        <dbReference type="SAM" id="MobiDB-lite"/>
    </source>
</evidence>
<feature type="compositionally biased region" description="Polar residues" evidence="4">
    <location>
        <begin position="552"/>
        <end position="576"/>
    </location>
</feature>
<dbReference type="GO" id="GO:0016757">
    <property type="term" value="F:glycosyltransferase activity"/>
    <property type="evidence" value="ECO:0007669"/>
    <property type="project" value="UniProtKB-KW"/>
</dbReference>
<dbReference type="PROSITE" id="PS50293">
    <property type="entry name" value="TPR_REGION"/>
    <property type="match status" value="1"/>
</dbReference>
<keyword evidence="2" id="KW-0328">Glycosyltransferase</keyword>
<proteinExistence type="predicted"/>
<dbReference type="AlphaFoldDB" id="A0A3B1DNB0"/>
<dbReference type="PANTHER" id="PTHR44835">
    <property type="entry name" value="UDP-N-ACETYLGLUCOSAMINE--PEPTIDE N-ACETYLGLUCOSAMINYLTRANSFERASE SPINDLY-RELATED"/>
    <property type="match status" value="1"/>
</dbReference>
<accession>A0A3B1DNB0</accession>
<evidence type="ECO:0000256" key="1">
    <source>
        <dbReference type="ARBA" id="ARBA00004922"/>
    </source>
</evidence>
<feature type="compositionally biased region" description="Low complexity" evidence="4">
    <location>
        <begin position="345"/>
        <end position="362"/>
    </location>
</feature>
<dbReference type="InterPro" id="IPR011990">
    <property type="entry name" value="TPR-like_helical_dom_sf"/>
</dbReference>
<dbReference type="Gene3D" id="1.25.40.10">
    <property type="entry name" value="Tetratricopeptide repeat domain"/>
    <property type="match status" value="1"/>
</dbReference>
<keyword evidence="3" id="KW-0808">Transferase</keyword>
<sequence>MKKTFLLIVSVIYSLLFVGCQNSFFQTVTSRFSAQKPEGMTPSEVETFNTAQINKDLQSVYERNWKEEFSENHANNTIQQVAFEKPSRLPRNVNGHLTISELLNRAEGAKRSGNISEAVSYYHAILKKNQRHPVAHHQLAVIADKQRDYQTSEFHYHAALREKNNNPDLYSDLGYSYLTQNKLQEAESYLQQALRLRPSHQLALNNLGILYARTGDRDRALNMFRRTGTEQEAQQKLATIVSQNNTKPQSNTETKNVYHQQIPKITPKITEPKPIQQVDDTRNRQAESVAELRKRMNEIRRKASEERNRKSQNRFFEQQRTPPARLNNVRRTIPVIRDNSPYFAQQQKQYPQKQRQQQQYPQLNRPPYSRNVDPRLLQQIRTRRLPDSRLNDAFRAIEQGNQNRTEKYQPSPRSIPRRTINQHEHRLLAPQERERQDTNPLNSMKEWNPSVGQVEQKQQPHQQASHHTTLPRSLNQRTRSSYLPQEYYSHKNSPSLNKNRQQATQQQAARLGMSEGLNGMLPSVEEPRKKSVSTAHRSLPGSNLRMGGVGFTPSQSYDRSGQRNGIQQSRYQQKKGSNIDAIQRDSALYRNDRWAMESNQKNHINGHHQQYLMQQNERRQQQHPQGMSAMNRDFNRYSQHLSRQPIPQGNGTFSPQLGQYYGPDQYRKATSNFNGSTTSWK</sequence>
<organism evidence="5">
    <name type="scientific">hydrothermal vent metagenome</name>
    <dbReference type="NCBI Taxonomy" id="652676"/>
    <lineage>
        <taxon>unclassified sequences</taxon>
        <taxon>metagenomes</taxon>
        <taxon>ecological metagenomes</taxon>
    </lineage>
</organism>
<dbReference type="SMART" id="SM00028">
    <property type="entry name" value="TPR"/>
    <property type="match status" value="4"/>
</dbReference>
<dbReference type="PROSITE" id="PS50005">
    <property type="entry name" value="TPR"/>
    <property type="match status" value="2"/>
</dbReference>
<dbReference type="Pfam" id="PF13432">
    <property type="entry name" value="TPR_16"/>
    <property type="match status" value="1"/>
</dbReference>
<feature type="region of interest" description="Disordered" evidence="4">
    <location>
        <begin position="301"/>
        <end position="372"/>
    </location>
</feature>
<evidence type="ECO:0000313" key="5">
    <source>
        <dbReference type="EMBL" id="VAX42252.1"/>
    </source>
</evidence>
<evidence type="ECO:0000256" key="2">
    <source>
        <dbReference type="ARBA" id="ARBA00022676"/>
    </source>
</evidence>
<dbReference type="InterPro" id="IPR051939">
    <property type="entry name" value="Glycosyltr_41/O-GlcNAc_trsf"/>
</dbReference>
<dbReference type="PANTHER" id="PTHR44835:SF1">
    <property type="entry name" value="PROTEIN O-GLCNAC TRANSFERASE"/>
    <property type="match status" value="1"/>
</dbReference>
<dbReference type="SUPFAM" id="SSF48452">
    <property type="entry name" value="TPR-like"/>
    <property type="match status" value="1"/>
</dbReference>
<feature type="compositionally biased region" description="Polar residues" evidence="4">
    <location>
        <begin position="450"/>
        <end position="483"/>
    </location>
</feature>